<evidence type="ECO:0000313" key="2">
    <source>
        <dbReference type="Proteomes" id="UP000281553"/>
    </source>
</evidence>
<gene>
    <name evidence="1" type="ORF">DILT_LOCUS2737</name>
</gene>
<accession>A0A3P6SZL0</accession>
<dbReference type="EMBL" id="UYRU01042554">
    <property type="protein sequence ID" value="VDK76289.1"/>
    <property type="molecule type" value="Genomic_DNA"/>
</dbReference>
<proteinExistence type="predicted"/>
<dbReference type="Proteomes" id="UP000281553">
    <property type="component" value="Unassembled WGS sequence"/>
</dbReference>
<sequence>MGSSSILILKPYDGTKKTAIRGCWIELSENKKTINFPNFFAFPSDFHKKPLRWYEFLLLGNSRQQACKICLSTFGSTSNGQVSSEMMSNFILALEGMDASTEPEVPSSGVLVASKIVFIDSCSPVVEWENTPKDEVNEVYLQQFAIEEIVFGYTEELHFDRCV</sequence>
<keyword evidence="2" id="KW-1185">Reference proteome</keyword>
<organism evidence="1 2">
    <name type="scientific">Dibothriocephalus latus</name>
    <name type="common">Fish tapeworm</name>
    <name type="synonym">Diphyllobothrium latum</name>
    <dbReference type="NCBI Taxonomy" id="60516"/>
    <lineage>
        <taxon>Eukaryota</taxon>
        <taxon>Metazoa</taxon>
        <taxon>Spiralia</taxon>
        <taxon>Lophotrochozoa</taxon>
        <taxon>Platyhelminthes</taxon>
        <taxon>Cestoda</taxon>
        <taxon>Eucestoda</taxon>
        <taxon>Diphyllobothriidea</taxon>
        <taxon>Diphyllobothriidae</taxon>
        <taxon>Dibothriocephalus</taxon>
    </lineage>
</organism>
<protein>
    <submittedName>
        <fullName evidence="1">Uncharacterized protein</fullName>
    </submittedName>
</protein>
<dbReference type="AlphaFoldDB" id="A0A3P6SZL0"/>
<reference evidence="1 2" key="1">
    <citation type="submission" date="2018-11" db="EMBL/GenBank/DDBJ databases">
        <authorList>
            <consortium name="Pathogen Informatics"/>
        </authorList>
    </citation>
    <scope>NUCLEOTIDE SEQUENCE [LARGE SCALE GENOMIC DNA]</scope>
</reference>
<evidence type="ECO:0000313" key="1">
    <source>
        <dbReference type="EMBL" id="VDK76289.1"/>
    </source>
</evidence>
<name>A0A3P6SZL0_DIBLA</name>